<accession>A0AAU8BMU5</accession>
<gene>
    <name evidence="2" type="ORF">PG915_07070</name>
</gene>
<feature type="coiled-coil region" evidence="1">
    <location>
        <begin position="160"/>
        <end position="223"/>
    </location>
</feature>
<evidence type="ECO:0000313" key="2">
    <source>
        <dbReference type="EMBL" id="XCD17276.1"/>
    </source>
</evidence>
<dbReference type="AlphaFoldDB" id="A0AAU8BMU5"/>
<sequence length="795" mass="88886">MKTTKFFALSILAGAITGCGGGSDSSDAGEITSPTTTQVAGTAISTTPLNLSQVCLDFDATTSCSSNYQTQTDTSGKFAFDVSEKDSANLDTAVITVITPSALTQNTPVIFSASTAIQVAEDTIDYQSYLALTSNKNNVIVSPLTSQVADKVTLNGNKQVEDLESVLKRAVSEVKELNEMTDVADEVLFGNYLNASDDITSRIRAKAAQIKQWRQRATEIKKQLKSDPNYSEWKIIKPVVWNVYQYSYHTGEYINRYEEYIYLAKHNQGNLVERYEGKQWLLDTEGNPDLNALLQTYTEDKAWNDDQITERTYWEFDYNQDSVFAFKGEKLAKGSYSKTSSGRHSIVMKELYNEGDPSTEGGWSQKRQYDEYCDLESEFDKIEQSEALDVCVDMYQVREYTNYTDATKGAVNQDLMTEYKKPNGEITLPIAMDYVAYYEEREHYWTLDGGQGTDIRKDWNAINKSGIELDQPPYNQVQSSYLAADGNRSIIDQVPIWRDQASAKESTPATIRLLSQVNPVSWGNFSEAYVYEDAQESDTQKVFSSITVPLDISARYDSNRQADIQLNLPHLSASGAPEEVILQSLVQNKSTGVLTAQTTFKPITPVADIHSLEASFGPTQIMNVEASVDPVTAVHGINRTTQSIKANGTEFSNTVPAFTEGYYGSTWNVTSSDLPENLMELLFNGGSNFEFAESTNINSSALNRIMCWDHDVDRVDMDLMYLNAGDLILTVYCNGNWMNNENEGSLSESPSQYLLKMTTQLDENGNFSATLNHWKYGENIFLDMPNSYTLEFTKL</sequence>
<evidence type="ECO:0008006" key="3">
    <source>
        <dbReference type="Google" id="ProtNLM"/>
    </source>
</evidence>
<name>A0AAU8BMU5_9VIBR</name>
<reference evidence="2" key="1">
    <citation type="submission" date="2023-01" db="EMBL/GenBank/DDBJ databases">
        <title>Vibrio sp. CB1-14 genome sequencing.</title>
        <authorList>
            <person name="Otstavnykh N."/>
            <person name="Isaeva M."/>
            <person name="Meleshko D."/>
        </authorList>
    </citation>
    <scope>NUCLEOTIDE SEQUENCE</scope>
    <source>
        <strain evidence="2">CB1-14</strain>
    </source>
</reference>
<keyword evidence="1" id="KW-0175">Coiled coil</keyword>
<dbReference type="PROSITE" id="PS51257">
    <property type="entry name" value="PROKAR_LIPOPROTEIN"/>
    <property type="match status" value="1"/>
</dbReference>
<dbReference type="RefSeq" id="WP_353498474.1">
    <property type="nucleotide sequence ID" value="NZ_CP115920.1"/>
</dbReference>
<protein>
    <recommendedName>
        <fullName evidence="3">Lipoprotein</fullName>
    </recommendedName>
</protein>
<proteinExistence type="predicted"/>
<dbReference type="EMBL" id="CP115920">
    <property type="protein sequence ID" value="XCD17276.1"/>
    <property type="molecule type" value="Genomic_DNA"/>
</dbReference>
<evidence type="ECO:0000256" key="1">
    <source>
        <dbReference type="SAM" id="Coils"/>
    </source>
</evidence>
<organism evidence="2">
    <name type="scientific">Vibrio chaetopteri</name>
    <dbReference type="NCBI Taxonomy" id="3016528"/>
    <lineage>
        <taxon>Bacteria</taxon>
        <taxon>Pseudomonadati</taxon>
        <taxon>Pseudomonadota</taxon>
        <taxon>Gammaproteobacteria</taxon>
        <taxon>Vibrionales</taxon>
        <taxon>Vibrionaceae</taxon>
        <taxon>Vibrio</taxon>
    </lineage>
</organism>
<dbReference type="KEGG" id="vck:PG915_07070"/>